<dbReference type="RefSeq" id="WP_248341263.1">
    <property type="nucleotide sequence ID" value="NZ_AP025592.1"/>
</dbReference>
<evidence type="ECO:0000256" key="1">
    <source>
        <dbReference type="ARBA" id="ARBA00022618"/>
    </source>
</evidence>
<keyword evidence="3 4" id="KW-0131">Cell cycle</keyword>
<organism evidence="6 7">
    <name type="scientific">Anaeromyxobacter paludicola</name>
    <dbReference type="NCBI Taxonomy" id="2918171"/>
    <lineage>
        <taxon>Bacteria</taxon>
        <taxon>Pseudomonadati</taxon>
        <taxon>Myxococcota</taxon>
        <taxon>Myxococcia</taxon>
        <taxon>Myxococcales</taxon>
        <taxon>Cystobacterineae</taxon>
        <taxon>Anaeromyxobacteraceae</taxon>
        <taxon>Anaeromyxobacter</taxon>
    </lineage>
</organism>
<dbReference type="InterPro" id="IPR036751">
    <property type="entry name" value="SpoVG_sf"/>
</dbReference>
<evidence type="ECO:0000256" key="2">
    <source>
        <dbReference type="ARBA" id="ARBA00023210"/>
    </source>
</evidence>
<keyword evidence="2 4" id="KW-0717">Septation</keyword>
<dbReference type="PANTHER" id="PTHR38429">
    <property type="entry name" value="SEPTATION PROTEIN SPOVG-RELATED"/>
    <property type="match status" value="1"/>
</dbReference>
<dbReference type="EMBL" id="AP025592">
    <property type="protein sequence ID" value="BDG09283.1"/>
    <property type="molecule type" value="Genomic_DNA"/>
</dbReference>
<dbReference type="Gene3D" id="3.30.1120.40">
    <property type="entry name" value="Stage V sporulation protein G"/>
    <property type="match status" value="1"/>
</dbReference>
<evidence type="ECO:0000256" key="5">
    <source>
        <dbReference type="SAM" id="MobiDB-lite"/>
    </source>
</evidence>
<evidence type="ECO:0000313" key="6">
    <source>
        <dbReference type="EMBL" id="BDG09283.1"/>
    </source>
</evidence>
<protein>
    <recommendedName>
        <fullName evidence="4">Putative septation protein SpoVG</fullName>
    </recommendedName>
</protein>
<keyword evidence="1 4" id="KW-0132">Cell division</keyword>
<dbReference type="NCBIfam" id="NF009749">
    <property type="entry name" value="PRK13259.1"/>
    <property type="match status" value="1"/>
</dbReference>
<evidence type="ECO:0000256" key="3">
    <source>
        <dbReference type="ARBA" id="ARBA00023306"/>
    </source>
</evidence>
<dbReference type="PANTHER" id="PTHR38429:SF1">
    <property type="entry name" value="SEPTATION PROTEIN SPOVG-RELATED"/>
    <property type="match status" value="1"/>
</dbReference>
<proteinExistence type="inferred from homology"/>
<feature type="region of interest" description="Disordered" evidence="5">
    <location>
        <begin position="84"/>
        <end position="103"/>
    </location>
</feature>
<name>A0ABM7XBR0_9BACT</name>
<reference evidence="7" key="1">
    <citation type="journal article" date="2022" name="Int. J. Syst. Evol. Microbiol.">
        <title>Anaeromyxobacter oryzae sp. nov., Anaeromyxobacter diazotrophicus sp. nov. and Anaeromyxobacter paludicola sp. nov., isolated from paddy soils.</title>
        <authorList>
            <person name="Itoh H."/>
            <person name="Xu Z."/>
            <person name="Mise K."/>
            <person name="Masuda Y."/>
            <person name="Ushijima N."/>
            <person name="Hayakawa C."/>
            <person name="Shiratori Y."/>
            <person name="Senoo K."/>
        </authorList>
    </citation>
    <scope>NUCLEOTIDE SEQUENCE [LARGE SCALE GENOMIC DNA]</scope>
    <source>
        <strain evidence="7">Red630</strain>
    </source>
</reference>
<dbReference type="SUPFAM" id="SSF160537">
    <property type="entry name" value="SpoVG-like"/>
    <property type="match status" value="1"/>
</dbReference>
<dbReference type="InterPro" id="IPR007170">
    <property type="entry name" value="SpoVG"/>
</dbReference>
<dbReference type="Proteomes" id="UP001162734">
    <property type="component" value="Chromosome"/>
</dbReference>
<feature type="compositionally biased region" description="Low complexity" evidence="5">
    <location>
        <begin position="86"/>
        <end position="103"/>
    </location>
</feature>
<comment type="function">
    <text evidence="4">Could be involved in septation.</text>
</comment>
<dbReference type="Pfam" id="PF04026">
    <property type="entry name" value="SpoVG"/>
    <property type="match status" value="1"/>
</dbReference>
<dbReference type="HAMAP" id="MF_00819">
    <property type="entry name" value="SpoVG"/>
    <property type="match status" value="1"/>
</dbReference>
<keyword evidence="7" id="KW-1185">Reference proteome</keyword>
<evidence type="ECO:0000256" key="4">
    <source>
        <dbReference type="HAMAP-Rule" id="MF_00819"/>
    </source>
</evidence>
<gene>
    <name evidence="6" type="primary">spoVG2</name>
    <name evidence="4" type="synonym">spoVG</name>
    <name evidence="6" type="ORF">AMPC_23960</name>
</gene>
<accession>A0ABM7XBR0</accession>
<evidence type="ECO:0000313" key="7">
    <source>
        <dbReference type="Proteomes" id="UP001162734"/>
    </source>
</evidence>
<sequence>MEITDVRVFPVNEDKLKAYVTITLDRCFVVRDLKVIHGNTGLFVAMPAKRRKDGTFKDIAHPLNSETRDRMERIILAEYEREVKKGAPAADAGASSLAAGQGL</sequence>
<comment type="similarity">
    <text evidence="4">Belongs to the SpoVG family.</text>
</comment>